<dbReference type="AlphaFoldDB" id="A0A8C4TIW9"/>
<keyword evidence="5 12" id="KW-0812">Transmembrane</keyword>
<dbReference type="InterPro" id="IPR001734">
    <property type="entry name" value="Na/solute_symporter"/>
</dbReference>
<sequence length="632" mass="69459">MESISTFVVWDYVVFAALFLISSGIGVFFAISERRNKVSSSDFLSGRRQMSCGPVALSLTASFMSAVTVLGVPSDVHRYGASFILFFIVYTFIVFFTAELFLPIFYRSGITSTYEYLELRFSRPVRVAATLIYIVQTTLTDCTSFLFAHIFPVTGFDLWGSVFSTGIVCTFYCTLGGLKAVVWTDAFQMIVMVTGFLTILIQGTLVNGGFSNVWERAERGGRLQILDFDIDPLRRHTFWTLAIGGTFTWLGIYGVNQSTIQRCISCKSEKQAKMALYLNLVGLIVIVGCAVFSGLIMYAYYMNCDPLAAGFVSAPDQIMPYFVMEVLGNLPGLPGLFVACAFSGTLSTVAASINALATVTYEDFVKSCFRNLSDKLGTWICKGLCIVFGVACTSMAIAASRMGGVVQAALSIHGMCGGPMLGLFSLGILFPWINWKGAASGLLVGISLSFWVGIGAFIYPAPTVKALPLFLNTSGCMLINETFKASTVAPIVEINRPVLADTFYSLSYLYYSAIGWVATIITGLLITQLTGRVRGEDVKPVLIRPVCNLFCFWSQKYKETCWCGVQHDQEIIVRSQAKVRKWDLLENGTNLNKTDNVISQCCLHPSQCTCTDCLEVPGFQQNKRFCLVLADR</sequence>
<dbReference type="Pfam" id="PF00474">
    <property type="entry name" value="SSF"/>
    <property type="match status" value="1"/>
</dbReference>
<feature type="transmembrane region" description="Helical" evidence="12">
    <location>
        <begin position="508"/>
        <end position="526"/>
    </location>
</feature>
<evidence type="ECO:0000256" key="3">
    <source>
        <dbReference type="ARBA" id="ARBA00022448"/>
    </source>
</evidence>
<evidence type="ECO:0000256" key="10">
    <source>
        <dbReference type="ARBA" id="ARBA00023201"/>
    </source>
</evidence>
<dbReference type="InterPro" id="IPR038377">
    <property type="entry name" value="Na/Glc_symporter_sf"/>
</dbReference>
<name>A0A8C4TIW9_ERPCA</name>
<feature type="transmembrane region" description="Helical" evidence="12">
    <location>
        <begin position="158"/>
        <end position="178"/>
    </location>
</feature>
<reference evidence="13" key="3">
    <citation type="submission" date="2025-09" db="UniProtKB">
        <authorList>
            <consortium name="Ensembl"/>
        </authorList>
    </citation>
    <scope>IDENTIFICATION</scope>
</reference>
<dbReference type="GO" id="GO:0015293">
    <property type="term" value="F:symporter activity"/>
    <property type="evidence" value="ECO:0007669"/>
    <property type="project" value="TreeGrafter"/>
</dbReference>
<feature type="transmembrane region" description="Helical" evidence="12">
    <location>
        <begin position="127"/>
        <end position="152"/>
    </location>
</feature>
<feature type="transmembrane region" description="Helical" evidence="12">
    <location>
        <begin position="276"/>
        <end position="301"/>
    </location>
</feature>
<evidence type="ECO:0000256" key="7">
    <source>
        <dbReference type="ARBA" id="ARBA00023053"/>
    </source>
</evidence>
<dbReference type="GO" id="GO:0070062">
    <property type="term" value="C:extracellular exosome"/>
    <property type="evidence" value="ECO:0007669"/>
    <property type="project" value="TreeGrafter"/>
</dbReference>
<evidence type="ECO:0000256" key="8">
    <source>
        <dbReference type="ARBA" id="ARBA00023065"/>
    </source>
</evidence>
<reference evidence="13" key="1">
    <citation type="submission" date="2021-06" db="EMBL/GenBank/DDBJ databases">
        <authorList>
            <consortium name="Wellcome Sanger Institute Data Sharing"/>
        </authorList>
    </citation>
    <scope>NUCLEOTIDE SEQUENCE [LARGE SCALE GENOMIC DNA]</scope>
</reference>
<dbReference type="GO" id="GO:0005886">
    <property type="term" value="C:plasma membrane"/>
    <property type="evidence" value="ECO:0007669"/>
    <property type="project" value="UniProtKB-SubCell"/>
</dbReference>
<evidence type="ECO:0000313" key="13">
    <source>
        <dbReference type="Ensembl" id="ENSECRP00000031247.1"/>
    </source>
</evidence>
<evidence type="ECO:0000256" key="9">
    <source>
        <dbReference type="ARBA" id="ARBA00023136"/>
    </source>
</evidence>
<dbReference type="GeneTree" id="ENSGT00940000159545"/>
<feature type="transmembrane region" description="Helical" evidence="12">
    <location>
        <begin position="405"/>
        <end position="430"/>
    </location>
</feature>
<feature type="transmembrane region" description="Helical" evidence="12">
    <location>
        <begin position="236"/>
        <end position="255"/>
    </location>
</feature>
<dbReference type="PANTHER" id="PTHR42985:SF15">
    <property type="entry name" value="SODIUM-COUPLED MONOCARBOXYLATE TRANSPORTER 2"/>
    <property type="match status" value="1"/>
</dbReference>
<keyword evidence="4" id="KW-1003">Cell membrane</keyword>
<dbReference type="Ensembl" id="ENSECRT00000031906.1">
    <property type="protein sequence ID" value="ENSECRP00000031247.1"/>
    <property type="gene ID" value="ENSECRG00000020882.1"/>
</dbReference>
<comment type="subcellular location">
    <subcellularLocation>
        <location evidence="1">Cell membrane</location>
        <topology evidence="1">Multi-pass membrane protein</topology>
    </subcellularLocation>
</comment>
<evidence type="ECO:0000256" key="5">
    <source>
        <dbReference type="ARBA" id="ARBA00022692"/>
    </source>
</evidence>
<feature type="transmembrane region" description="Helical" evidence="12">
    <location>
        <begin position="336"/>
        <end position="359"/>
    </location>
</feature>
<keyword evidence="9 12" id="KW-0472">Membrane</keyword>
<keyword evidence="10" id="KW-0739">Sodium transport</keyword>
<keyword evidence="7" id="KW-0915">Sodium</keyword>
<dbReference type="InterPro" id="IPR051163">
    <property type="entry name" value="Sodium:Solute_Symporter_SSF"/>
</dbReference>
<evidence type="ECO:0000256" key="4">
    <source>
        <dbReference type="ARBA" id="ARBA00022475"/>
    </source>
</evidence>
<feature type="transmembrane region" description="Helical" evidence="12">
    <location>
        <begin position="442"/>
        <end position="461"/>
    </location>
</feature>
<feature type="transmembrane region" description="Helical" evidence="12">
    <location>
        <begin position="190"/>
        <end position="210"/>
    </location>
</feature>
<proteinExistence type="inferred from homology"/>
<dbReference type="Proteomes" id="UP000694620">
    <property type="component" value="Chromosome 2"/>
</dbReference>
<organism evidence="13 14">
    <name type="scientific">Erpetoichthys calabaricus</name>
    <name type="common">Rope fish</name>
    <name type="synonym">Calamoichthys calabaricus</name>
    <dbReference type="NCBI Taxonomy" id="27687"/>
    <lineage>
        <taxon>Eukaryota</taxon>
        <taxon>Metazoa</taxon>
        <taxon>Chordata</taxon>
        <taxon>Craniata</taxon>
        <taxon>Vertebrata</taxon>
        <taxon>Euteleostomi</taxon>
        <taxon>Actinopterygii</taxon>
        <taxon>Polypteriformes</taxon>
        <taxon>Polypteridae</taxon>
        <taxon>Erpetoichthys</taxon>
    </lineage>
</organism>
<keyword evidence="8" id="KW-0406">Ion transport</keyword>
<dbReference type="GO" id="GO:0006814">
    <property type="term" value="P:sodium ion transport"/>
    <property type="evidence" value="ECO:0007669"/>
    <property type="project" value="UniProtKB-KW"/>
</dbReference>
<evidence type="ECO:0000256" key="1">
    <source>
        <dbReference type="ARBA" id="ARBA00004651"/>
    </source>
</evidence>
<keyword evidence="6 12" id="KW-1133">Transmembrane helix</keyword>
<keyword evidence="14" id="KW-1185">Reference proteome</keyword>
<gene>
    <name evidence="13" type="primary">SLC5A12</name>
</gene>
<keyword evidence="3" id="KW-0813">Transport</keyword>
<dbReference type="PANTHER" id="PTHR42985">
    <property type="entry name" value="SODIUM-COUPLED MONOCARBOXYLATE TRANSPORTER"/>
    <property type="match status" value="1"/>
</dbReference>
<evidence type="ECO:0000256" key="11">
    <source>
        <dbReference type="RuleBase" id="RU362091"/>
    </source>
</evidence>
<dbReference type="PROSITE" id="PS50283">
    <property type="entry name" value="NA_SOLUT_SYMP_3"/>
    <property type="match status" value="1"/>
</dbReference>
<evidence type="ECO:0000256" key="6">
    <source>
        <dbReference type="ARBA" id="ARBA00022989"/>
    </source>
</evidence>
<comment type="similarity">
    <text evidence="2 11">Belongs to the sodium:solute symporter (SSF) (TC 2.A.21) family.</text>
</comment>
<evidence type="ECO:0000256" key="2">
    <source>
        <dbReference type="ARBA" id="ARBA00006434"/>
    </source>
</evidence>
<evidence type="ECO:0000313" key="14">
    <source>
        <dbReference type="Proteomes" id="UP000694620"/>
    </source>
</evidence>
<protein>
    <submittedName>
        <fullName evidence="13">Solute carrier family 5 member 12</fullName>
    </submittedName>
</protein>
<feature type="transmembrane region" description="Helical" evidence="12">
    <location>
        <begin position="379"/>
        <end position="399"/>
    </location>
</feature>
<dbReference type="NCBIfam" id="TIGR00813">
    <property type="entry name" value="sss"/>
    <property type="match status" value="1"/>
</dbReference>
<feature type="transmembrane region" description="Helical" evidence="12">
    <location>
        <begin position="52"/>
        <end position="72"/>
    </location>
</feature>
<evidence type="ECO:0000256" key="12">
    <source>
        <dbReference type="SAM" id="Phobius"/>
    </source>
</evidence>
<reference evidence="13" key="2">
    <citation type="submission" date="2025-08" db="UniProtKB">
        <authorList>
            <consortium name="Ensembl"/>
        </authorList>
    </citation>
    <scope>IDENTIFICATION</scope>
</reference>
<dbReference type="Gene3D" id="1.20.1730.10">
    <property type="entry name" value="Sodium/glucose cotransporter"/>
    <property type="match status" value="1"/>
</dbReference>
<accession>A0A8C4TIW9</accession>
<feature type="transmembrane region" description="Helical" evidence="12">
    <location>
        <begin position="12"/>
        <end position="31"/>
    </location>
</feature>
<feature type="transmembrane region" description="Helical" evidence="12">
    <location>
        <begin position="84"/>
        <end position="106"/>
    </location>
</feature>